<dbReference type="SMART" id="SM00225">
    <property type="entry name" value="BTB"/>
    <property type="match status" value="1"/>
</dbReference>
<dbReference type="InterPro" id="IPR000210">
    <property type="entry name" value="BTB/POZ_dom"/>
</dbReference>
<organism evidence="3 4">
    <name type="scientific">Agaricus bisporus var. burnettii (strain JB137-S8 / ATCC MYA-4627 / FGSC 10392)</name>
    <name type="common">White button mushroom</name>
    <dbReference type="NCBI Taxonomy" id="597362"/>
    <lineage>
        <taxon>Eukaryota</taxon>
        <taxon>Fungi</taxon>
        <taxon>Dikarya</taxon>
        <taxon>Basidiomycota</taxon>
        <taxon>Agaricomycotina</taxon>
        <taxon>Agaricomycetes</taxon>
        <taxon>Agaricomycetidae</taxon>
        <taxon>Agaricales</taxon>
        <taxon>Agaricineae</taxon>
        <taxon>Agaricaceae</taxon>
        <taxon>Agaricus</taxon>
    </lineage>
</organism>
<dbReference type="RefSeq" id="XP_007331002.1">
    <property type="nucleotide sequence ID" value="XM_007330940.1"/>
</dbReference>
<dbReference type="InterPro" id="IPR011333">
    <property type="entry name" value="SKP1/BTB/POZ_sf"/>
</dbReference>
<evidence type="ECO:0000313" key="3">
    <source>
        <dbReference type="EMBL" id="EKM78325.1"/>
    </source>
</evidence>
<dbReference type="Proteomes" id="UP000008493">
    <property type="component" value="Unassembled WGS sequence"/>
</dbReference>
<proteinExistence type="predicted"/>
<dbReference type="eggNOG" id="ENOG502SREW">
    <property type="taxonomic scope" value="Eukaryota"/>
</dbReference>
<dbReference type="InParanoid" id="K5XTG3"/>
<reference evidence="4" key="1">
    <citation type="journal article" date="2012" name="Proc. Natl. Acad. Sci. U.S.A.">
        <title>Genome sequence of the button mushroom Agaricus bisporus reveals mechanisms governing adaptation to a humic-rich ecological niche.</title>
        <authorList>
            <person name="Morin E."/>
            <person name="Kohler A."/>
            <person name="Baker A.R."/>
            <person name="Foulongne-Oriol M."/>
            <person name="Lombard V."/>
            <person name="Nagy L.G."/>
            <person name="Ohm R.A."/>
            <person name="Patyshakuliyeva A."/>
            <person name="Brun A."/>
            <person name="Aerts A.L."/>
            <person name="Bailey A.M."/>
            <person name="Billette C."/>
            <person name="Coutinho P.M."/>
            <person name="Deakin G."/>
            <person name="Doddapaneni H."/>
            <person name="Floudas D."/>
            <person name="Grimwood J."/>
            <person name="Hilden K."/>
            <person name="Kuees U."/>
            <person name="LaButti K.M."/>
            <person name="Lapidus A."/>
            <person name="Lindquist E.A."/>
            <person name="Lucas S.M."/>
            <person name="Murat C."/>
            <person name="Riley R.W."/>
            <person name="Salamov A.A."/>
            <person name="Schmutz J."/>
            <person name="Subramanian V."/>
            <person name="Woesten H.A.B."/>
            <person name="Xu J."/>
            <person name="Eastwood D.C."/>
            <person name="Foster G.D."/>
            <person name="Sonnenberg A.S."/>
            <person name="Cullen D."/>
            <person name="de Vries R.P."/>
            <person name="Lundell T."/>
            <person name="Hibbett D.S."/>
            <person name="Henrissat B."/>
            <person name="Burton K.S."/>
            <person name="Kerrigan R.W."/>
            <person name="Challen M.P."/>
            <person name="Grigoriev I.V."/>
            <person name="Martin F."/>
        </authorList>
    </citation>
    <scope>NUCLEOTIDE SEQUENCE [LARGE SCALE GENOMIC DNA]</scope>
    <source>
        <strain evidence="4">JB137-S8 / ATCC MYA-4627 / FGSC 10392</strain>
    </source>
</reference>
<dbReference type="Gene3D" id="3.30.710.10">
    <property type="entry name" value="Potassium Channel Kv1.1, Chain A"/>
    <property type="match status" value="1"/>
</dbReference>
<feature type="domain" description="BTB" evidence="2">
    <location>
        <begin position="38"/>
        <end position="94"/>
    </location>
</feature>
<accession>K5XTG3</accession>
<dbReference type="Pfam" id="PF00651">
    <property type="entry name" value="BTB"/>
    <property type="match status" value="1"/>
</dbReference>
<evidence type="ECO:0000259" key="2">
    <source>
        <dbReference type="PROSITE" id="PS50097"/>
    </source>
</evidence>
<name>K5XTG3_AGABU</name>
<dbReference type="HOGENOM" id="CLU_1119893_0_0_1"/>
<dbReference type="AlphaFoldDB" id="K5XTG3"/>
<dbReference type="GeneID" id="18827011"/>
<dbReference type="KEGG" id="abp:AGABI1DRAFT129441"/>
<dbReference type="STRING" id="597362.K5XTG3"/>
<dbReference type="OMA" id="FLNDDPM"/>
<dbReference type="PROSITE" id="PS50097">
    <property type="entry name" value="BTB"/>
    <property type="match status" value="1"/>
</dbReference>
<dbReference type="EMBL" id="JH971392">
    <property type="protein sequence ID" value="EKM78325.1"/>
    <property type="molecule type" value="Genomic_DNA"/>
</dbReference>
<sequence length="248" mass="27854">MQAKSQPEASEPVVIQNQTAEPPTMPKRNDKYFLNDDPMAVFQVEDQLFKVHQHHLAKASEHFREMFAKPGEAAPIPLPGVGVAEFESLLDYFYESHESRFANFSIQGSLDLLSISHKYQVHGAVRSSKVDLDFSSIRSNSTLTPLQKLSLGDLYGFDDWVSSALKMFLEREEPLSVEEAIALGFDRLADFVETREEQLEDKIRDVEHGGSQIRVSPLRGCRGFRGGFRGGFVARGHRGRGRGAEIPF</sequence>
<feature type="region of interest" description="Disordered" evidence="1">
    <location>
        <begin position="1"/>
        <end position="30"/>
    </location>
</feature>
<dbReference type="SUPFAM" id="SSF54695">
    <property type="entry name" value="POZ domain"/>
    <property type="match status" value="1"/>
</dbReference>
<evidence type="ECO:0000256" key="1">
    <source>
        <dbReference type="SAM" id="MobiDB-lite"/>
    </source>
</evidence>
<dbReference type="CDD" id="cd18186">
    <property type="entry name" value="BTB_POZ_ZBTB_KLHL-like"/>
    <property type="match status" value="1"/>
</dbReference>
<keyword evidence="4" id="KW-1185">Reference proteome</keyword>
<gene>
    <name evidence="3" type="ORF">AGABI1DRAFT_129441</name>
</gene>
<evidence type="ECO:0000313" key="4">
    <source>
        <dbReference type="Proteomes" id="UP000008493"/>
    </source>
</evidence>
<protein>
    <recommendedName>
        <fullName evidence="2">BTB domain-containing protein</fullName>
    </recommendedName>
</protein>
<dbReference type="OrthoDB" id="3223751at2759"/>